<reference evidence="1 2" key="1">
    <citation type="submission" date="2018-05" db="EMBL/GenBank/DDBJ databases">
        <title>Genome sequencing and assembly of the regulated plant pathogen Lachnellula willkommii and related sister species for the development of diagnostic species identification markers.</title>
        <authorList>
            <person name="Giroux E."/>
            <person name="Bilodeau G."/>
        </authorList>
    </citation>
    <scope>NUCLEOTIDE SEQUENCE [LARGE SCALE GENOMIC DNA]</scope>
    <source>
        <strain evidence="1 2">CBS 172.35</strain>
    </source>
</reference>
<dbReference type="EMBL" id="QGML01000965">
    <property type="protein sequence ID" value="TVY90145.1"/>
    <property type="molecule type" value="Genomic_DNA"/>
</dbReference>
<proteinExistence type="predicted"/>
<evidence type="ECO:0000313" key="1">
    <source>
        <dbReference type="EMBL" id="TVY90145.1"/>
    </source>
</evidence>
<organism evidence="1 2">
    <name type="scientific">Lachnellula willkommii</name>
    <dbReference type="NCBI Taxonomy" id="215461"/>
    <lineage>
        <taxon>Eukaryota</taxon>
        <taxon>Fungi</taxon>
        <taxon>Dikarya</taxon>
        <taxon>Ascomycota</taxon>
        <taxon>Pezizomycotina</taxon>
        <taxon>Leotiomycetes</taxon>
        <taxon>Helotiales</taxon>
        <taxon>Lachnaceae</taxon>
        <taxon>Lachnellula</taxon>
    </lineage>
</organism>
<dbReference type="PANTHER" id="PTHR12459:SF15">
    <property type="entry name" value="TRANSMEMBRANE PROTEIN 135"/>
    <property type="match status" value="1"/>
</dbReference>
<comment type="caution">
    <text evidence="1">The sequence shown here is derived from an EMBL/GenBank/DDBJ whole genome shotgun (WGS) entry which is preliminary data.</text>
</comment>
<gene>
    <name evidence="1" type="ORF">LAWI1_G003342</name>
</gene>
<accession>A0A559MAZ7</accession>
<dbReference type="Proteomes" id="UP000315522">
    <property type="component" value="Unassembled WGS sequence"/>
</dbReference>
<dbReference type="PANTHER" id="PTHR12459">
    <property type="entry name" value="TRANSMEMBRANE PROTEIN 135-RELATED"/>
    <property type="match status" value="1"/>
</dbReference>
<dbReference type="InterPro" id="IPR026749">
    <property type="entry name" value="Tmem135"/>
</dbReference>
<name>A0A559MAZ7_9HELO</name>
<evidence type="ECO:0000313" key="2">
    <source>
        <dbReference type="Proteomes" id="UP000315522"/>
    </source>
</evidence>
<protein>
    <recommendedName>
        <fullName evidence="3">Integral membrane protein</fullName>
    </recommendedName>
</protein>
<dbReference type="AlphaFoldDB" id="A0A559MAZ7"/>
<evidence type="ECO:0008006" key="3">
    <source>
        <dbReference type="Google" id="ProtNLM"/>
    </source>
</evidence>
<keyword evidence="2" id="KW-1185">Reference proteome</keyword>
<sequence>MAASAQPRGTKSLEQAVPTILRPVLRSYLLGYLSSTTPRLLTLLLITLSRRRKNIDEKPVVAFLPSLFRILRGGLELQRFPTFCAALVGGSTLLEARGSSRFYFVVSLLTVTRTQDSTAKIDRTRSIIIFVEFGTIQIFRLARCISTFIAAWFSLRLLQSKKSEAFMDHVPEATPTGVTLRPIQFAGRTMDLTLFAVTRAVDVLVGELWARRKSRRVAAGQWTKIEKLASTLTDSSIFASSCALIMWAWIYTPDRLPPSYNKWIKSAAAVDQRLLTALRRVRFGEMKYGLETGQAHVLQGMCKDYNLPLDYGDPVKSIPFPCEIVHMGVGKSCEKHALSRWVRSFFWAFSTYLPLNFILMLRTPSKKRFRHALESSARSSAFLGTFIALYYYGICLARTRLGPRILGTSIPRCQQIDSGICIGSGCAFCGWSVLIETAGRRKELGLFVAPRALATLFPRRYIWENQWRETLAFAVSTAVVFTCVAERPERVRGVLGKLLRKVLTA</sequence>